<feature type="compositionally biased region" description="Basic and acidic residues" evidence="1">
    <location>
        <begin position="254"/>
        <end position="276"/>
    </location>
</feature>
<dbReference type="AlphaFoldDB" id="A0A8B6C1J5"/>
<sequence length="276" mass="31558">MELERKYTALQPVNNEFNLMKSQLVSVQNKTSQISNDVLILKQLGSIKPLQIIQSLQTAVQTVSALTHSLSVNERTRSQDVLALYNMTIDSNRELGELTWNTSNHFKNSETKTSNQLSKLEHRPNKTATDISNQLKELETKTNTQLLKIEKSQNSTAADIITRVEAKETSDNLTMTMVQKQINNNAERGISNQYVTASEFINETVARHQENKQLRQFVNKALAVLTSQLQQNFDSLEQKLQKCENQSSSSQDSLEQKFNDPEHKYMELERKNTQLQ</sequence>
<proteinExistence type="predicted"/>
<organism evidence="2 3">
    <name type="scientific">Mytilus galloprovincialis</name>
    <name type="common">Mediterranean mussel</name>
    <dbReference type="NCBI Taxonomy" id="29158"/>
    <lineage>
        <taxon>Eukaryota</taxon>
        <taxon>Metazoa</taxon>
        <taxon>Spiralia</taxon>
        <taxon>Lophotrochozoa</taxon>
        <taxon>Mollusca</taxon>
        <taxon>Bivalvia</taxon>
        <taxon>Autobranchia</taxon>
        <taxon>Pteriomorphia</taxon>
        <taxon>Mytilida</taxon>
        <taxon>Mytiloidea</taxon>
        <taxon>Mytilidae</taxon>
        <taxon>Mytilinae</taxon>
        <taxon>Mytilus</taxon>
    </lineage>
</organism>
<reference evidence="2" key="1">
    <citation type="submission" date="2018-11" db="EMBL/GenBank/DDBJ databases">
        <authorList>
            <person name="Alioto T."/>
            <person name="Alioto T."/>
        </authorList>
    </citation>
    <scope>NUCLEOTIDE SEQUENCE</scope>
</reference>
<evidence type="ECO:0000313" key="3">
    <source>
        <dbReference type="Proteomes" id="UP000596742"/>
    </source>
</evidence>
<feature type="compositionally biased region" description="Polar residues" evidence="1">
    <location>
        <begin position="243"/>
        <end position="253"/>
    </location>
</feature>
<gene>
    <name evidence="2" type="ORF">MGAL_10B019214</name>
</gene>
<dbReference type="EMBL" id="UYJE01001013">
    <property type="protein sequence ID" value="VDH98355.1"/>
    <property type="molecule type" value="Genomic_DNA"/>
</dbReference>
<evidence type="ECO:0000313" key="2">
    <source>
        <dbReference type="EMBL" id="VDH98355.1"/>
    </source>
</evidence>
<dbReference type="Proteomes" id="UP000596742">
    <property type="component" value="Unassembled WGS sequence"/>
</dbReference>
<keyword evidence="3" id="KW-1185">Reference proteome</keyword>
<name>A0A8B6C1J5_MYTGA</name>
<feature type="region of interest" description="Disordered" evidence="1">
    <location>
        <begin position="242"/>
        <end position="276"/>
    </location>
</feature>
<protein>
    <submittedName>
        <fullName evidence="2">Uncharacterized protein</fullName>
    </submittedName>
</protein>
<comment type="caution">
    <text evidence="2">The sequence shown here is derived from an EMBL/GenBank/DDBJ whole genome shotgun (WGS) entry which is preliminary data.</text>
</comment>
<evidence type="ECO:0000256" key="1">
    <source>
        <dbReference type="SAM" id="MobiDB-lite"/>
    </source>
</evidence>
<dbReference type="OrthoDB" id="6148749at2759"/>
<accession>A0A8B6C1J5</accession>